<dbReference type="Pfam" id="PF18701">
    <property type="entry name" value="DUF5641"/>
    <property type="match status" value="1"/>
</dbReference>
<dbReference type="AlphaFoldDB" id="J9HGI8"/>
<reference evidence="2" key="3">
    <citation type="submission" date="2012-09" db="EMBL/GenBank/DDBJ databases">
        <authorList>
            <consortium name="VectorBase"/>
        </authorList>
    </citation>
    <scope>NUCLEOTIDE SEQUENCE</scope>
    <source>
        <strain evidence="2">Liverpool</strain>
    </source>
</reference>
<dbReference type="PANTHER" id="PTHR47331">
    <property type="entry name" value="PHD-TYPE DOMAIN-CONTAINING PROTEIN"/>
    <property type="match status" value="1"/>
</dbReference>
<dbReference type="EMBL" id="CH477821">
    <property type="protein sequence ID" value="EJY57952.1"/>
    <property type="molecule type" value="Genomic_DNA"/>
</dbReference>
<dbReference type="PhylomeDB" id="J9HGI8"/>
<reference evidence="2" key="2">
    <citation type="journal article" date="2007" name="Science">
        <title>Genome sequence of Aedes aegypti, a major arbovirus vector.</title>
        <authorList>
            <person name="Nene V."/>
            <person name="Wortman J.R."/>
            <person name="Lawson D."/>
            <person name="Haas B."/>
            <person name="Kodira C."/>
            <person name="Tu Z.J."/>
            <person name="Loftus B."/>
            <person name="Xi Z."/>
            <person name="Megy K."/>
            <person name="Grabherr M."/>
            <person name="Ren Q."/>
            <person name="Zdobnov E.M."/>
            <person name="Lobo N.F."/>
            <person name="Campbell K.S."/>
            <person name="Brown S.E."/>
            <person name="Bonaldo M.F."/>
            <person name="Zhu J."/>
            <person name="Sinkins S.P."/>
            <person name="Hogenkamp D.G."/>
            <person name="Amedeo P."/>
            <person name="Arensburger P."/>
            <person name="Atkinson P.W."/>
            <person name="Bidwell S."/>
            <person name="Biedler J."/>
            <person name="Birney E."/>
            <person name="Bruggner R.V."/>
            <person name="Costas J."/>
            <person name="Coy M.R."/>
            <person name="Crabtree J."/>
            <person name="Crawford M."/>
            <person name="Debruyn B."/>
            <person name="Decaprio D."/>
            <person name="Eiglmeier K."/>
            <person name="Eisenstadt E."/>
            <person name="El-Dorry H."/>
            <person name="Gelbart W.M."/>
            <person name="Gomes S.L."/>
            <person name="Hammond M."/>
            <person name="Hannick L.I."/>
            <person name="Hogan J.R."/>
            <person name="Holmes M.H."/>
            <person name="Jaffe D."/>
            <person name="Johnston J.S."/>
            <person name="Kennedy R.C."/>
            <person name="Koo H."/>
            <person name="Kravitz S."/>
            <person name="Kriventseva E.V."/>
            <person name="Kulp D."/>
            <person name="Labutti K."/>
            <person name="Lee E."/>
            <person name="Li S."/>
            <person name="Lovin D.D."/>
            <person name="Mao C."/>
            <person name="Mauceli E."/>
            <person name="Menck C.F."/>
            <person name="Miller J.R."/>
            <person name="Montgomery P."/>
            <person name="Mori A."/>
            <person name="Nascimento A.L."/>
            <person name="Naveira H.F."/>
            <person name="Nusbaum C."/>
            <person name="O'leary S."/>
            <person name="Orvis J."/>
            <person name="Pertea M."/>
            <person name="Quesneville H."/>
            <person name="Reidenbach K.R."/>
            <person name="Rogers Y.H."/>
            <person name="Roth C.W."/>
            <person name="Schneider J.R."/>
            <person name="Schatz M."/>
            <person name="Shumway M."/>
            <person name="Stanke M."/>
            <person name="Stinson E.O."/>
            <person name="Tubio J.M."/>
            <person name="Vanzee J.P."/>
            <person name="Verjovski-Almeida S."/>
            <person name="Werner D."/>
            <person name="White O."/>
            <person name="Wyder S."/>
            <person name="Zeng Q."/>
            <person name="Zhao Q."/>
            <person name="Zhao Y."/>
            <person name="Hill C.A."/>
            <person name="Raikhel A.S."/>
            <person name="Soares M.B."/>
            <person name="Knudson D.L."/>
            <person name="Lee N.H."/>
            <person name="Galagan J."/>
            <person name="Salzberg S.L."/>
            <person name="Paulsen I.T."/>
            <person name="Dimopoulos G."/>
            <person name="Collins F.H."/>
            <person name="Birren B."/>
            <person name="Fraser-Liggett C.M."/>
            <person name="Severson D.W."/>
        </authorList>
    </citation>
    <scope>NUCLEOTIDE SEQUENCE [LARGE SCALE GENOMIC DNA]</scope>
    <source>
        <strain evidence="2">Liverpool</strain>
    </source>
</reference>
<sequence>DSPDDCSALAPGHFLVGEPLVAIPEPDLLDVNPNRLSRLQEMKKSVQDLWRCWQLDYVSQLQQRTKWKRSQPDVRVGQLVVVKQANAPPLQWPLGRIVETVTGKDGRVRVVVIRTASGQYKRAVTEIAILPITLDDENSQDNNVVATT</sequence>
<evidence type="ECO:0000259" key="1">
    <source>
        <dbReference type="Pfam" id="PF18701"/>
    </source>
</evidence>
<dbReference type="Proteomes" id="UP000682892">
    <property type="component" value="Unassembled WGS sequence"/>
</dbReference>
<feature type="non-terminal residue" evidence="2">
    <location>
        <position position="1"/>
    </location>
</feature>
<name>J9HGI8_AEDAE</name>
<evidence type="ECO:0000313" key="2">
    <source>
        <dbReference type="EMBL" id="EJY57952.1"/>
    </source>
</evidence>
<organism evidence="2 3">
    <name type="scientific">Aedes aegypti</name>
    <name type="common">Yellowfever mosquito</name>
    <name type="synonym">Culex aegypti</name>
    <dbReference type="NCBI Taxonomy" id="7159"/>
    <lineage>
        <taxon>Eukaryota</taxon>
        <taxon>Metazoa</taxon>
        <taxon>Ecdysozoa</taxon>
        <taxon>Arthropoda</taxon>
        <taxon>Hexapoda</taxon>
        <taxon>Insecta</taxon>
        <taxon>Pterygota</taxon>
        <taxon>Neoptera</taxon>
        <taxon>Endopterygota</taxon>
        <taxon>Diptera</taxon>
        <taxon>Nematocera</taxon>
        <taxon>Culicoidea</taxon>
        <taxon>Culicidae</taxon>
        <taxon>Culicinae</taxon>
        <taxon>Aedini</taxon>
        <taxon>Aedes</taxon>
        <taxon>Stegomyia</taxon>
    </lineage>
</organism>
<reference evidence="2" key="1">
    <citation type="submission" date="2005-10" db="EMBL/GenBank/DDBJ databases">
        <authorList>
            <person name="Loftus B.J."/>
            <person name="Nene V.M."/>
            <person name="Hannick L.I."/>
            <person name="Bidwell S."/>
            <person name="Haas B."/>
            <person name="Amedeo P."/>
            <person name="Orvis J."/>
            <person name="Wortman J.R."/>
            <person name="White O.R."/>
            <person name="Salzberg S."/>
            <person name="Shumway M."/>
            <person name="Koo H."/>
            <person name="Zhao Y."/>
            <person name="Holmes M."/>
            <person name="Miller J."/>
            <person name="Schatz M."/>
            <person name="Pop M."/>
            <person name="Pai G."/>
            <person name="Utterback T."/>
            <person name="Rogers Y.-H."/>
            <person name="Kravitz S."/>
            <person name="Fraser C.M."/>
        </authorList>
    </citation>
    <scope>NUCLEOTIDE SEQUENCE</scope>
    <source>
        <strain evidence="2">Liverpool</strain>
    </source>
</reference>
<accession>J9HGI8</accession>
<dbReference type="InterPro" id="IPR040676">
    <property type="entry name" value="DUF5641"/>
</dbReference>
<evidence type="ECO:0000313" key="3">
    <source>
        <dbReference type="Proteomes" id="UP000682892"/>
    </source>
</evidence>
<dbReference type="eggNOG" id="KOG0017">
    <property type="taxonomic scope" value="Eukaryota"/>
</dbReference>
<dbReference type="PaxDb" id="7159-AAEL017200-PA"/>
<gene>
    <name evidence="2" type="ORF">AaeL_AAEL017200</name>
</gene>
<dbReference type="PANTHER" id="PTHR47331:SF6">
    <property type="entry name" value="DOUBLECORTIN DOMAIN-CONTAINING PROTEIN"/>
    <property type="match status" value="1"/>
</dbReference>
<proteinExistence type="predicted"/>
<dbReference type="HOGENOM" id="CLU_000526_8_0_1"/>
<protein>
    <submittedName>
        <fullName evidence="2">AAEL017200-PA</fullName>
    </submittedName>
</protein>
<feature type="domain" description="DUF5641" evidence="1">
    <location>
        <begin position="37"/>
        <end position="130"/>
    </location>
</feature>